<proteinExistence type="predicted"/>
<dbReference type="PROSITE" id="PS51257">
    <property type="entry name" value="PROKAR_LIPOPROTEIN"/>
    <property type="match status" value="1"/>
</dbReference>
<evidence type="ECO:0008006" key="3">
    <source>
        <dbReference type="Google" id="ProtNLM"/>
    </source>
</evidence>
<name>A0A1E5LGU1_9BACI</name>
<dbReference type="Proteomes" id="UP000095209">
    <property type="component" value="Unassembled WGS sequence"/>
</dbReference>
<comment type="caution">
    <text evidence="1">The sequence shown here is derived from an EMBL/GenBank/DDBJ whole genome shotgun (WGS) entry which is preliminary data.</text>
</comment>
<accession>A0A1E5LGU1</accession>
<sequence>MLKYYSYLLIVSIMLLIGACSPNPEKSQLFSNDGMTGVNQENPSYRPNKGTEIYEDQNPNLLNIGERRTQNSIGSSQGMLRSVVNEDERFEAGMIYTNGRKAYVHVHPKEKYGQEDLSKYRAQLNKKLKQAVPRYEVILRVRNQK</sequence>
<dbReference type="OrthoDB" id="2860517at2"/>
<evidence type="ECO:0000313" key="1">
    <source>
        <dbReference type="EMBL" id="OEH93297.1"/>
    </source>
</evidence>
<dbReference type="RefSeq" id="WP_069716639.1">
    <property type="nucleotide sequence ID" value="NZ_MJEH01000013.1"/>
</dbReference>
<evidence type="ECO:0000313" key="2">
    <source>
        <dbReference type="Proteomes" id="UP000095209"/>
    </source>
</evidence>
<gene>
    <name evidence="1" type="ORF">BFG57_12280</name>
</gene>
<dbReference type="EMBL" id="MJEH01000013">
    <property type="protein sequence ID" value="OEH93297.1"/>
    <property type="molecule type" value="Genomic_DNA"/>
</dbReference>
<protein>
    <recommendedName>
        <fullName evidence="3">Sporulation protein</fullName>
    </recommendedName>
</protein>
<dbReference type="STRING" id="1305675.BFG57_12280"/>
<organism evidence="1 2">
    <name type="scientific">Bacillus solimangrovi</name>
    <dbReference type="NCBI Taxonomy" id="1305675"/>
    <lineage>
        <taxon>Bacteria</taxon>
        <taxon>Bacillati</taxon>
        <taxon>Bacillota</taxon>
        <taxon>Bacilli</taxon>
        <taxon>Bacillales</taxon>
        <taxon>Bacillaceae</taxon>
        <taxon>Bacillus</taxon>
    </lineage>
</organism>
<keyword evidence="2" id="KW-1185">Reference proteome</keyword>
<reference evidence="1 2" key="1">
    <citation type="submission" date="2016-08" db="EMBL/GenBank/DDBJ databases">
        <title>Genome of Bacillus solimangrovi GH2-4.</title>
        <authorList>
            <person name="Lim S."/>
            <person name="Kim B.-C."/>
        </authorList>
    </citation>
    <scope>NUCLEOTIDE SEQUENCE [LARGE SCALE GENOMIC DNA]</scope>
    <source>
        <strain evidence="1 2">GH2-4</strain>
    </source>
</reference>
<dbReference type="AlphaFoldDB" id="A0A1E5LGU1"/>